<proteinExistence type="predicted"/>
<organism evidence="1 2">
    <name type="scientific">Rhizophagus irregularis (strain DAOM 197198w)</name>
    <name type="common">Glomus intraradices</name>
    <dbReference type="NCBI Taxonomy" id="1432141"/>
    <lineage>
        <taxon>Eukaryota</taxon>
        <taxon>Fungi</taxon>
        <taxon>Fungi incertae sedis</taxon>
        <taxon>Mucoromycota</taxon>
        <taxon>Glomeromycotina</taxon>
        <taxon>Glomeromycetes</taxon>
        <taxon>Glomerales</taxon>
        <taxon>Glomeraceae</taxon>
        <taxon>Rhizophagus</taxon>
    </lineage>
</organism>
<sequence>MKSIKHQIYYFPDANNRLETLYELECDTSIDSSYYYGLARICKCIQRIIIFNVNPKDNHGIAKLIEVQKNLKYFEWNDDFKNIDFTYDPYEEILFELEKKTNILKHLKIFLHYVDNFERSLLLLQNVLMKLNGLKTLMGDFSIFGEHEMKMLYFNNLEILHIDCITLIEASIIIENSGGKLKEVSIKPYDFVYYEDNFSEDTLIFIRKIYQKCPLIEVLSLAFSLSKDHFIEFENLLKICQNLKSLLLFTSNFHIRETEEKILESGEEILKILISSASNNLREIRFFNNFKFSLGTLENFLENWRGRPALSILTSSTIYEEEDYKNLIDDYKNDGVIKTFKYESVINVENMNFRI</sequence>
<dbReference type="EMBL" id="JEMT01015523">
    <property type="protein sequence ID" value="EXX72349.1"/>
    <property type="molecule type" value="Genomic_DNA"/>
</dbReference>
<reference evidence="1 2" key="1">
    <citation type="submission" date="2014-02" db="EMBL/GenBank/DDBJ databases">
        <title>Single nucleus genome sequencing reveals high similarity among nuclei of an endomycorrhizal fungus.</title>
        <authorList>
            <person name="Lin K."/>
            <person name="Geurts R."/>
            <person name="Zhang Z."/>
            <person name="Limpens E."/>
            <person name="Saunders D.G."/>
            <person name="Mu D."/>
            <person name="Pang E."/>
            <person name="Cao H."/>
            <person name="Cha H."/>
            <person name="Lin T."/>
            <person name="Zhou Q."/>
            <person name="Shang Y."/>
            <person name="Li Y."/>
            <person name="Ivanov S."/>
            <person name="Sharma T."/>
            <person name="Velzen R.V."/>
            <person name="Ruijter N.D."/>
            <person name="Aanen D.K."/>
            <person name="Win J."/>
            <person name="Kamoun S."/>
            <person name="Bisseling T."/>
            <person name="Huang S."/>
        </authorList>
    </citation>
    <scope>NUCLEOTIDE SEQUENCE [LARGE SCALE GENOMIC DNA]</scope>
    <source>
        <strain evidence="2">DAOM197198w</strain>
    </source>
</reference>
<accession>A0A015KXQ7</accession>
<name>A0A015KXQ7_RHIIW</name>
<gene>
    <name evidence="1" type="ORF">RirG_070120</name>
</gene>
<dbReference type="AlphaFoldDB" id="A0A015KXQ7"/>
<dbReference type="Gene3D" id="3.80.10.10">
    <property type="entry name" value="Ribonuclease Inhibitor"/>
    <property type="match status" value="1"/>
</dbReference>
<dbReference type="HOGENOM" id="CLU_063940_0_0_1"/>
<comment type="caution">
    <text evidence="1">The sequence shown here is derived from an EMBL/GenBank/DDBJ whole genome shotgun (WGS) entry which is preliminary data.</text>
</comment>
<protein>
    <recommendedName>
        <fullName evidence="3">F-box domain-containing protein</fullName>
    </recommendedName>
</protein>
<keyword evidence="2" id="KW-1185">Reference proteome</keyword>
<dbReference type="InterPro" id="IPR032675">
    <property type="entry name" value="LRR_dom_sf"/>
</dbReference>
<evidence type="ECO:0000313" key="1">
    <source>
        <dbReference type="EMBL" id="EXX72349.1"/>
    </source>
</evidence>
<dbReference type="OrthoDB" id="10361941at2759"/>
<evidence type="ECO:0000313" key="2">
    <source>
        <dbReference type="Proteomes" id="UP000022910"/>
    </source>
</evidence>
<evidence type="ECO:0008006" key="3">
    <source>
        <dbReference type="Google" id="ProtNLM"/>
    </source>
</evidence>
<dbReference type="Proteomes" id="UP000022910">
    <property type="component" value="Unassembled WGS sequence"/>
</dbReference>